<comment type="caution">
    <text evidence="3">The sequence shown here is derived from an EMBL/GenBank/DDBJ whole genome shotgun (WGS) entry which is preliminary data.</text>
</comment>
<feature type="transmembrane region" description="Helical" evidence="1">
    <location>
        <begin position="297"/>
        <end position="319"/>
    </location>
</feature>
<dbReference type="PANTHER" id="PTHR46890:SF48">
    <property type="entry name" value="RNA-DIRECTED DNA POLYMERASE"/>
    <property type="match status" value="1"/>
</dbReference>
<name>A0AAW2NJ48_9LAMI</name>
<keyword evidence="1" id="KW-1133">Transmembrane helix</keyword>
<gene>
    <name evidence="3" type="ORF">Scaly_1912700</name>
</gene>
<evidence type="ECO:0000256" key="1">
    <source>
        <dbReference type="SAM" id="Phobius"/>
    </source>
</evidence>
<dbReference type="InterPro" id="IPR052343">
    <property type="entry name" value="Retrotransposon-Effector_Assoc"/>
</dbReference>
<keyword evidence="1" id="KW-0812">Transmembrane</keyword>
<accession>A0AAW2NJ48</accession>
<dbReference type="Pfam" id="PF00078">
    <property type="entry name" value="RVT_1"/>
    <property type="match status" value="1"/>
</dbReference>
<dbReference type="EMBL" id="JACGWM010000011">
    <property type="protein sequence ID" value="KAL0342501.1"/>
    <property type="molecule type" value="Genomic_DNA"/>
</dbReference>
<proteinExistence type="predicted"/>
<reference evidence="3" key="2">
    <citation type="journal article" date="2024" name="Plant">
        <title>Genomic evolution and insights into agronomic trait innovations of Sesamum species.</title>
        <authorList>
            <person name="Miao H."/>
            <person name="Wang L."/>
            <person name="Qu L."/>
            <person name="Liu H."/>
            <person name="Sun Y."/>
            <person name="Le M."/>
            <person name="Wang Q."/>
            <person name="Wei S."/>
            <person name="Zheng Y."/>
            <person name="Lin W."/>
            <person name="Duan Y."/>
            <person name="Cao H."/>
            <person name="Xiong S."/>
            <person name="Wang X."/>
            <person name="Wei L."/>
            <person name="Li C."/>
            <person name="Ma Q."/>
            <person name="Ju M."/>
            <person name="Zhao R."/>
            <person name="Li G."/>
            <person name="Mu C."/>
            <person name="Tian Q."/>
            <person name="Mei H."/>
            <person name="Zhang T."/>
            <person name="Gao T."/>
            <person name="Zhang H."/>
        </authorList>
    </citation>
    <scope>NUCLEOTIDE SEQUENCE</scope>
    <source>
        <strain evidence="3">KEN8</strain>
    </source>
</reference>
<evidence type="ECO:0000313" key="3">
    <source>
        <dbReference type="EMBL" id="KAL0342501.1"/>
    </source>
</evidence>
<organism evidence="3">
    <name type="scientific">Sesamum calycinum</name>
    <dbReference type="NCBI Taxonomy" id="2727403"/>
    <lineage>
        <taxon>Eukaryota</taxon>
        <taxon>Viridiplantae</taxon>
        <taxon>Streptophyta</taxon>
        <taxon>Embryophyta</taxon>
        <taxon>Tracheophyta</taxon>
        <taxon>Spermatophyta</taxon>
        <taxon>Magnoliopsida</taxon>
        <taxon>eudicotyledons</taxon>
        <taxon>Gunneridae</taxon>
        <taxon>Pentapetalae</taxon>
        <taxon>asterids</taxon>
        <taxon>lamiids</taxon>
        <taxon>Lamiales</taxon>
        <taxon>Pedaliaceae</taxon>
        <taxon>Sesamum</taxon>
    </lineage>
</organism>
<dbReference type="InterPro" id="IPR000477">
    <property type="entry name" value="RT_dom"/>
</dbReference>
<dbReference type="PANTHER" id="PTHR46890">
    <property type="entry name" value="NON-LTR RETROLELEMENT REVERSE TRANSCRIPTASE-LIKE PROTEIN-RELATED"/>
    <property type="match status" value="1"/>
</dbReference>
<dbReference type="AlphaFoldDB" id="A0AAW2NJ48"/>
<protein>
    <recommendedName>
        <fullName evidence="2">Reverse transcriptase domain-containing protein</fullName>
    </recommendedName>
</protein>
<feature type="domain" description="Reverse transcriptase" evidence="2">
    <location>
        <begin position="203"/>
        <end position="327"/>
    </location>
</feature>
<evidence type="ECO:0000259" key="2">
    <source>
        <dbReference type="Pfam" id="PF00078"/>
    </source>
</evidence>
<reference evidence="3" key="1">
    <citation type="submission" date="2020-06" db="EMBL/GenBank/DDBJ databases">
        <authorList>
            <person name="Li T."/>
            <person name="Hu X."/>
            <person name="Zhang T."/>
            <person name="Song X."/>
            <person name="Zhang H."/>
            <person name="Dai N."/>
            <person name="Sheng W."/>
            <person name="Hou X."/>
            <person name="Wei L."/>
        </authorList>
    </citation>
    <scope>NUCLEOTIDE SEQUENCE</scope>
    <source>
        <strain evidence="3">KEN8</strain>
        <tissue evidence="3">Leaf</tissue>
    </source>
</reference>
<sequence length="350" mass="39926">MNLETLFAPISRLVFLVETKCNSRHIDHIKRRLDLFTFGVDSRGRSGGLALLWDKSVNAIIQSLSQPHNVGMQTNRIWMKFIGNKGEGRLASRRRQEHKIFSLTKASERKRTNTISRLKDDWGNFWDQPEGIKRLILEYFSNLFTSDHPSGVDIDQGIEHIEPRVDQDLAAELSRPYTEDEPRDFNATNIVLIPKCKKLESLTQVWPISLCNVAYKIASKSIANKLKPFLDSMISPLQAAFIPTRLITDNALIAFELNHFLSTRTKGKKDFMALKLDISNAYDKVEWLFMKKVMIKLGFPLSFVNLVMTCVSTVSYSFIVNGHQFGSIIPQRGLTKETPSPYLSCCVQKL</sequence>
<keyword evidence="1" id="KW-0472">Membrane</keyword>